<dbReference type="RefSeq" id="WP_132601720.1">
    <property type="nucleotide sequence ID" value="NZ_NRRP01000028.1"/>
</dbReference>
<dbReference type="InterPro" id="IPR036249">
    <property type="entry name" value="Thioredoxin-like_sf"/>
</dbReference>
<evidence type="ECO:0000313" key="4">
    <source>
        <dbReference type="EMBL" id="TCP25534.1"/>
    </source>
</evidence>
<feature type="chain" id="PRO_5020651400" evidence="1">
    <location>
        <begin position="21"/>
        <end position="246"/>
    </location>
</feature>
<dbReference type="Proteomes" id="UP000295733">
    <property type="component" value="Unassembled WGS sequence"/>
</dbReference>
<dbReference type="SUPFAM" id="SSF52833">
    <property type="entry name" value="Thioredoxin-like"/>
    <property type="match status" value="1"/>
</dbReference>
<dbReference type="InterPro" id="IPR001853">
    <property type="entry name" value="DSBA-like_thioredoxin_dom"/>
</dbReference>
<reference evidence="4 5" key="1">
    <citation type="submission" date="2019-03" db="EMBL/GenBank/DDBJ databases">
        <title>Genomic Encyclopedia of Type Strains, Phase IV (KMG-IV): sequencing the most valuable type-strain genomes for metagenomic binning, comparative biology and taxonomic classification.</title>
        <authorList>
            <person name="Goeker M."/>
        </authorList>
    </citation>
    <scope>NUCLEOTIDE SEQUENCE [LARGE SCALE GENOMIC DNA]</scope>
    <source>
        <strain evidence="4 5">DSM 2781</strain>
    </source>
</reference>
<evidence type="ECO:0000313" key="5">
    <source>
        <dbReference type="Proteomes" id="UP000295733"/>
    </source>
</evidence>
<dbReference type="AlphaFoldDB" id="A0A4R2NVF6"/>
<dbReference type="Pfam" id="PF18312">
    <property type="entry name" value="ScsC_N"/>
    <property type="match status" value="1"/>
</dbReference>
<proteinExistence type="predicted"/>
<evidence type="ECO:0000259" key="2">
    <source>
        <dbReference type="Pfam" id="PF01323"/>
    </source>
</evidence>
<dbReference type="EMBL" id="SLXL01000003">
    <property type="protein sequence ID" value="TCP25534.1"/>
    <property type="molecule type" value="Genomic_DNA"/>
</dbReference>
<dbReference type="Gene3D" id="3.40.30.10">
    <property type="entry name" value="Glutaredoxin"/>
    <property type="match status" value="1"/>
</dbReference>
<dbReference type="GO" id="GO:0016491">
    <property type="term" value="F:oxidoreductase activity"/>
    <property type="evidence" value="ECO:0007669"/>
    <property type="project" value="InterPro"/>
</dbReference>
<feature type="signal peptide" evidence="1">
    <location>
        <begin position="1"/>
        <end position="20"/>
    </location>
</feature>
<keyword evidence="1" id="KW-0732">Signal</keyword>
<gene>
    <name evidence="4" type="ORF">EV656_103287</name>
</gene>
<name>A0A4R2NVF6_RHOAD</name>
<dbReference type="Pfam" id="PF01323">
    <property type="entry name" value="DSBA"/>
    <property type="match status" value="1"/>
</dbReference>
<organism evidence="4 5">
    <name type="scientific">Rhodovulum adriaticum</name>
    <name type="common">Rhodopseudomonas adriatica</name>
    <dbReference type="NCBI Taxonomy" id="35804"/>
    <lineage>
        <taxon>Bacteria</taxon>
        <taxon>Pseudomonadati</taxon>
        <taxon>Pseudomonadota</taxon>
        <taxon>Alphaproteobacteria</taxon>
        <taxon>Rhodobacterales</taxon>
        <taxon>Paracoccaceae</taxon>
        <taxon>Rhodovulum</taxon>
    </lineage>
</organism>
<dbReference type="InterPro" id="IPR041205">
    <property type="entry name" value="ScsC_N"/>
</dbReference>
<feature type="domain" description="Copper resistance protein ScsC N-terminal" evidence="3">
    <location>
        <begin position="27"/>
        <end position="60"/>
    </location>
</feature>
<dbReference type="OrthoDB" id="9780147at2"/>
<feature type="domain" description="DSBA-like thioredoxin" evidence="2">
    <location>
        <begin position="136"/>
        <end position="236"/>
    </location>
</feature>
<comment type="caution">
    <text evidence="4">The sequence shown here is derived from an EMBL/GenBank/DDBJ whole genome shotgun (WGS) entry which is preliminary data.</text>
</comment>
<protein>
    <submittedName>
        <fullName evidence="4">Thioredoxin-like protein</fullName>
    </submittedName>
</protein>
<evidence type="ECO:0000256" key="1">
    <source>
        <dbReference type="SAM" id="SignalP"/>
    </source>
</evidence>
<accession>A0A4R2NVF6</accession>
<evidence type="ECO:0000259" key="3">
    <source>
        <dbReference type="Pfam" id="PF18312"/>
    </source>
</evidence>
<sequence length="246" mass="25706">MNAAARPALALILAASPAPALDLSEAERTALGAELRAYLLEHPEIITQALQGAEAKRQAAHAADDIALLQAHATALFHAGGDWTGGAENGDLTLVSFVDYRDPASARAWAAARDLVAQDPALRWVVKEAPTPDAPDATRAARFAQAVLRMAGPRAHAQAQAALFAAPDAAPETLAGIAAELGLDAAPLARRMSDPAITAKLDQTRRLMQALDLQAAPAQVLDRAMVRGEVPAVALARIVAALRRKK</sequence>
<keyword evidence="5" id="KW-1185">Reference proteome</keyword>